<reference evidence="3 4" key="1">
    <citation type="submission" date="2019-07" db="EMBL/GenBank/DDBJ databases">
        <authorList>
            <person name="Jastrzebski P J."/>
            <person name="Paukszto L."/>
            <person name="Jastrzebski P J."/>
        </authorList>
    </citation>
    <scope>NUCLEOTIDE SEQUENCE [LARGE SCALE GENOMIC DNA]</scope>
    <source>
        <strain evidence="3 4">WMS-il1</strain>
    </source>
</reference>
<evidence type="ECO:0000313" key="4">
    <source>
        <dbReference type="Proteomes" id="UP000321570"/>
    </source>
</evidence>
<evidence type="ECO:0000256" key="2">
    <source>
        <dbReference type="SAM" id="MobiDB-lite"/>
    </source>
</evidence>
<gene>
    <name evidence="3" type="ORF">WMSIL1_LOCUS5992</name>
</gene>
<keyword evidence="4" id="KW-1185">Reference proteome</keyword>
<evidence type="ECO:0000313" key="3">
    <source>
        <dbReference type="EMBL" id="VUZ46208.1"/>
    </source>
</evidence>
<feature type="region of interest" description="Disordered" evidence="2">
    <location>
        <begin position="315"/>
        <end position="380"/>
    </location>
</feature>
<feature type="region of interest" description="Disordered" evidence="2">
    <location>
        <begin position="433"/>
        <end position="455"/>
    </location>
</feature>
<name>A0A564YHL6_HYMDI</name>
<evidence type="ECO:0000256" key="1">
    <source>
        <dbReference type="SAM" id="Coils"/>
    </source>
</evidence>
<proteinExistence type="predicted"/>
<accession>A0A564YHL6</accession>
<feature type="compositionally biased region" description="Polar residues" evidence="2">
    <location>
        <begin position="338"/>
        <end position="371"/>
    </location>
</feature>
<organism evidence="3 4">
    <name type="scientific">Hymenolepis diminuta</name>
    <name type="common">Rat tapeworm</name>
    <dbReference type="NCBI Taxonomy" id="6216"/>
    <lineage>
        <taxon>Eukaryota</taxon>
        <taxon>Metazoa</taxon>
        <taxon>Spiralia</taxon>
        <taxon>Lophotrochozoa</taxon>
        <taxon>Platyhelminthes</taxon>
        <taxon>Cestoda</taxon>
        <taxon>Eucestoda</taxon>
        <taxon>Cyclophyllidea</taxon>
        <taxon>Hymenolepididae</taxon>
        <taxon>Hymenolepis</taxon>
    </lineage>
</organism>
<protein>
    <submittedName>
        <fullName evidence="3">Uncharacterized protein</fullName>
    </submittedName>
</protein>
<dbReference type="EMBL" id="CABIJS010000210">
    <property type="protein sequence ID" value="VUZ46208.1"/>
    <property type="molecule type" value="Genomic_DNA"/>
</dbReference>
<sequence>MDQLERKPDQAAKYTQTSGLYTCKESECQTTGEYQPEAAVNRGSRPYRVCNQFGTPLQLRVVQPSRMQISGTENGIGPKMTRVTHQGVNTPPIMGPIQTAPNEAVRTALLQVSEAKGRIASLTREKDEVNELLKSTQHELEHCRDFLKEYEKRNAYLEKENRTLLLQLRSLLSQNQGVVTEALENNECHYREKLALRDELETIKRYRDRLEQKLLEHYKNLPSPKKAKSTISFLQKARDALVKDHDVYKLDNSRLVAKNKIEPAIKQIDLLSAPRNNAEDDGDFDDGYLKDFQNFINNLEKRQMSFSPAYNETQVCDSKPLSRPPSINSAPLPRRCLSDQQGRNIRNGSSTDSEYTENSSLSLRLQSSPHFPTTDRSEEDRIEAYIPNPIVPSHRKAILGKTSSLTNFSTQDRNSFMEPLTNGGLNLQKTPSLSAHRRRVPSANENPAASSLGGLIGRRKATSSDSSYLNPVTSFSQLQTGTLARRQQHQQESPIDQKSQVELAQLIENPECLAKPVVFLEYGDL</sequence>
<dbReference type="AlphaFoldDB" id="A0A564YHL6"/>
<dbReference type="Proteomes" id="UP000321570">
    <property type="component" value="Unassembled WGS sequence"/>
</dbReference>
<feature type="coiled-coil region" evidence="1">
    <location>
        <begin position="112"/>
        <end position="167"/>
    </location>
</feature>
<keyword evidence="1" id="KW-0175">Coiled coil</keyword>